<dbReference type="OrthoDB" id="2730619at2759"/>
<dbReference type="InterPro" id="IPR043750">
    <property type="entry name" value="DUF5695"/>
</dbReference>
<protein>
    <submittedName>
        <fullName evidence="1">Uncharacterized protein</fullName>
    </submittedName>
</protein>
<sequence>MAHQEERQEPHVVNRGDFEKKAVEIGSLGAPLEFDNIFTGRTAAETNELCSLLDPYNGQDTGYVQVTPVLGTLPPLLVLPVGAK</sequence>
<accession>A0A4Q9MU59</accession>
<organism evidence="1">
    <name type="scientific">Dichomitus squalens</name>
    <dbReference type="NCBI Taxonomy" id="114155"/>
    <lineage>
        <taxon>Eukaryota</taxon>
        <taxon>Fungi</taxon>
        <taxon>Dikarya</taxon>
        <taxon>Basidiomycota</taxon>
        <taxon>Agaricomycotina</taxon>
        <taxon>Agaricomycetes</taxon>
        <taxon>Polyporales</taxon>
        <taxon>Polyporaceae</taxon>
        <taxon>Dichomitus</taxon>
    </lineage>
</organism>
<dbReference type="EMBL" id="ML143400">
    <property type="protein sequence ID" value="TBU31215.1"/>
    <property type="molecule type" value="Genomic_DNA"/>
</dbReference>
<proteinExistence type="predicted"/>
<gene>
    <name evidence="1" type="ORF">BD311DRAFT_804739</name>
</gene>
<reference evidence="1" key="1">
    <citation type="submission" date="2019-01" db="EMBL/GenBank/DDBJ databases">
        <title>Draft genome sequences of three monokaryotic isolates of the white-rot basidiomycete fungus Dichomitus squalens.</title>
        <authorList>
            <consortium name="DOE Joint Genome Institute"/>
            <person name="Lopez S.C."/>
            <person name="Andreopoulos B."/>
            <person name="Pangilinan J."/>
            <person name="Lipzen A."/>
            <person name="Riley R."/>
            <person name="Ahrendt S."/>
            <person name="Ng V."/>
            <person name="Barry K."/>
            <person name="Daum C."/>
            <person name="Grigoriev I.V."/>
            <person name="Hilden K.S."/>
            <person name="Makela M.R."/>
            <person name="de Vries R.P."/>
        </authorList>
    </citation>
    <scope>NUCLEOTIDE SEQUENCE [LARGE SCALE GENOMIC DNA]</scope>
    <source>
        <strain evidence="1">OM18370.1</strain>
    </source>
</reference>
<dbReference type="Proteomes" id="UP000292957">
    <property type="component" value="Unassembled WGS sequence"/>
</dbReference>
<name>A0A4Q9MU59_9APHY</name>
<evidence type="ECO:0000313" key="1">
    <source>
        <dbReference type="EMBL" id="TBU31215.1"/>
    </source>
</evidence>
<dbReference type="AlphaFoldDB" id="A0A4Q9MU59"/>
<dbReference type="Pfam" id="PF18951">
    <property type="entry name" value="DUF5695"/>
    <property type="match status" value="1"/>
</dbReference>